<organism evidence="1 2">
    <name type="scientific">Paramuricea clavata</name>
    <name type="common">Red gorgonian</name>
    <name type="synonym">Violescent sea-whip</name>
    <dbReference type="NCBI Taxonomy" id="317549"/>
    <lineage>
        <taxon>Eukaryota</taxon>
        <taxon>Metazoa</taxon>
        <taxon>Cnidaria</taxon>
        <taxon>Anthozoa</taxon>
        <taxon>Octocorallia</taxon>
        <taxon>Malacalcyonacea</taxon>
        <taxon>Plexauridae</taxon>
        <taxon>Paramuricea</taxon>
    </lineage>
</organism>
<accession>A0A7D9E993</accession>
<name>A0A7D9E993_PARCT</name>
<dbReference type="Proteomes" id="UP001152795">
    <property type="component" value="Unassembled WGS sequence"/>
</dbReference>
<evidence type="ECO:0000313" key="2">
    <source>
        <dbReference type="Proteomes" id="UP001152795"/>
    </source>
</evidence>
<keyword evidence="2" id="KW-1185">Reference proteome</keyword>
<comment type="caution">
    <text evidence="1">The sequence shown here is derived from an EMBL/GenBank/DDBJ whole genome shotgun (WGS) entry which is preliminary data.</text>
</comment>
<reference evidence="1" key="1">
    <citation type="submission" date="2020-04" db="EMBL/GenBank/DDBJ databases">
        <authorList>
            <person name="Alioto T."/>
            <person name="Alioto T."/>
            <person name="Gomez Garrido J."/>
        </authorList>
    </citation>
    <scope>NUCLEOTIDE SEQUENCE</scope>
    <source>
        <strain evidence="1">A484AB</strain>
    </source>
</reference>
<proteinExistence type="predicted"/>
<evidence type="ECO:0000313" key="1">
    <source>
        <dbReference type="EMBL" id="CAB4004686.1"/>
    </source>
</evidence>
<dbReference type="OrthoDB" id="5985715at2759"/>
<sequence length="299" mass="34848">MASWVEELFPPKFKVNDLFDNDQTKPTHPRSNERLRKIYEDVFEEMLSTRKDTEVFEHGRQGMQAAGEEDSPITVGSPKITATEPSQVSNSKLVCKETRSEDGEGKCVWSTEELKVLRNSLKCSKLNNIRLSVLTQALQKDCERVRNTCQEQASEILKLNKKYNDVRKQNRAMKITCKAFKEDAKNAQENLEDCQCRFEDAIRDKKSAELELVKMKHELEAVQKQNKVLQFEFEKQQMLQEKLLENQNISLRSLYEREITDLLERLDKTEICLEKEKNEHTITKKALAHLRLHFAEEGP</sequence>
<gene>
    <name evidence="1" type="ORF">PACLA_8A008184</name>
</gene>
<dbReference type="EMBL" id="CACRXK020004971">
    <property type="protein sequence ID" value="CAB4004686.1"/>
    <property type="molecule type" value="Genomic_DNA"/>
</dbReference>
<dbReference type="AlphaFoldDB" id="A0A7D9E993"/>
<protein>
    <submittedName>
        <fullName evidence="1">Uncharacterized protein</fullName>
    </submittedName>
</protein>